<reference evidence="3 4" key="1">
    <citation type="submission" date="2024-07" db="EMBL/GenBank/DDBJ databases">
        <title>Section-level genome sequencing and comparative genomics of Aspergillus sections Usti and Cavernicolus.</title>
        <authorList>
            <consortium name="Lawrence Berkeley National Laboratory"/>
            <person name="Nybo J.L."/>
            <person name="Vesth T.C."/>
            <person name="Theobald S."/>
            <person name="Frisvad J.C."/>
            <person name="Larsen T.O."/>
            <person name="Kjaerboelling I."/>
            <person name="Rothschild-Mancinelli K."/>
            <person name="Lyhne E.K."/>
            <person name="Kogle M.E."/>
            <person name="Barry K."/>
            <person name="Clum A."/>
            <person name="Na H."/>
            <person name="Ledsgaard L."/>
            <person name="Lin J."/>
            <person name="Lipzen A."/>
            <person name="Kuo A."/>
            <person name="Riley R."/>
            <person name="Mondo S."/>
            <person name="LaButti K."/>
            <person name="Haridas S."/>
            <person name="Pangalinan J."/>
            <person name="Salamov A.A."/>
            <person name="Simmons B.A."/>
            <person name="Magnuson J.K."/>
            <person name="Chen J."/>
            <person name="Drula E."/>
            <person name="Henrissat B."/>
            <person name="Wiebenga A."/>
            <person name="Lubbers R.J."/>
            <person name="Gomes A.C."/>
            <person name="Makela M.R."/>
            <person name="Stajich J."/>
            <person name="Grigoriev I.V."/>
            <person name="Mortensen U.H."/>
            <person name="De vries R.P."/>
            <person name="Baker S.E."/>
            <person name="Andersen M.R."/>
        </authorList>
    </citation>
    <scope>NUCLEOTIDE SEQUENCE [LARGE SCALE GENOMIC DNA]</scope>
    <source>
        <strain evidence="3 4">CBS 600.67</strain>
    </source>
</reference>
<dbReference type="InterPro" id="IPR052558">
    <property type="entry name" value="Siderophore_Hydrolase_D"/>
</dbReference>
<accession>A0ABR4IM31</accession>
<keyword evidence="4" id="KW-1185">Reference proteome</keyword>
<sequence>MIMTQWTFTPAQPGTTQSIASWHISRQGEEPYQIDVSWPLTWPPQGTCVANAIYLVDGNAMFLTATEALRRRQSHRPHETATIVVAIGYPLTDSVFSPRRCFDLTPPCDHYTPPDGPDGRPKPEGHGGADLFLTFIKDVVQPFITSKLFPQVSFSQTALFGHSYGGLFVLHSLFSRPSSFDVYLAASPSIWWNNCFILSEVARFCDGSEHLSPSLRLSFGSREQYPCPEPGESQEKFESRKRAAQRRRMADNCRKVYSQLLDSNQIAQLEIKEYADEDHGSVVAPALTGAIVFLNTVRPKCKPDPQPHLK</sequence>
<protein>
    <submittedName>
        <fullName evidence="3">Alpha/Beta hydrolase protein</fullName>
    </submittedName>
</protein>
<comment type="similarity">
    <text evidence="1">Belongs to the esterase D family.</text>
</comment>
<evidence type="ECO:0000256" key="2">
    <source>
        <dbReference type="ARBA" id="ARBA00022801"/>
    </source>
</evidence>
<name>A0ABR4IM31_9EURO</name>
<dbReference type="SUPFAM" id="SSF53474">
    <property type="entry name" value="alpha/beta-Hydrolases"/>
    <property type="match status" value="1"/>
</dbReference>
<dbReference type="GO" id="GO:0016787">
    <property type="term" value="F:hydrolase activity"/>
    <property type="evidence" value="ECO:0007669"/>
    <property type="project" value="UniProtKB-KW"/>
</dbReference>
<dbReference type="PANTHER" id="PTHR40841">
    <property type="entry name" value="SIDEROPHORE TRIACETYLFUSARININE C ESTERASE"/>
    <property type="match status" value="1"/>
</dbReference>
<dbReference type="Pfam" id="PF00756">
    <property type="entry name" value="Esterase"/>
    <property type="match status" value="1"/>
</dbReference>
<dbReference type="InterPro" id="IPR000801">
    <property type="entry name" value="Esterase-like"/>
</dbReference>
<keyword evidence="2 3" id="KW-0378">Hydrolase</keyword>
<evidence type="ECO:0000256" key="1">
    <source>
        <dbReference type="ARBA" id="ARBA00005622"/>
    </source>
</evidence>
<dbReference type="InterPro" id="IPR029058">
    <property type="entry name" value="AB_hydrolase_fold"/>
</dbReference>
<dbReference type="EMBL" id="JBFXLS010000022">
    <property type="protein sequence ID" value="KAL2827952.1"/>
    <property type="molecule type" value="Genomic_DNA"/>
</dbReference>
<evidence type="ECO:0000313" key="3">
    <source>
        <dbReference type="EMBL" id="KAL2827952.1"/>
    </source>
</evidence>
<evidence type="ECO:0000313" key="4">
    <source>
        <dbReference type="Proteomes" id="UP001610335"/>
    </source>
</evidence>
<dbReference type="Proteomes" id="UP001610335">
    <property type="component" value="Unassembled WGS sequence"/>
</dbReference>
<gene>
    <name evidence="3" type="ORF">BDW59DRAFT_53265</name>
</gene>
<organism evidence="3 4">
    <name type="scientific">Aspergillus cavernicola</name>
    <dbReference type="NCBI Taxonomy" id="176166"/>
    <lineage>
        <taxon>Eukaryota</taxon>
        <taxon>Fungi</taxon>
        <taxon>Dikarya</taxon>
        <taxon>Ascomycota</taxon>
        <taxon>Pezizomycotina</taxon>
        <taxon>Eurotiomycetes</taxon>
        <taxon>Eurotiomycetidae</taxon>
        <taxon>Eurotiales</taxon>
        <taxon>Aspergillaceae</taxon>
        <taxon>Aspergillus</taxon>
        <taxon>Aspergillus subgen. Nidulantes</taxon>
    </lineage>
</organism>
<comment type="caution">
    <text evidence="3">The sequence shown here is derived from an EMBL/GenBank/DDBJ whole genome shotgun (WGS) entry which is preliminary data.</text>
</comment>
<proteinExistence type="inferred from homology"/>
<dbReference type="PANTHER" id="PTHR40841:SF2">
    <property type="entry name" value="SIDEROPHORE-DEGRADING ESTERASE (EUROFUNG)"/>
    <property type="match status" value="1"/>
</dbReference>
<dbReference type="Gene3D" id="3.40.50.1820">
    <property type="entry name" value="alpha/beta hydrolase"/>
    <property type="match status" value="1"/>
</dbReference>